<dbReference type="AlphaFoldDB" id="A0A0J1L0E4"/>
<dbReference type="Proteomes" id="UP000036045">
    <property type="component" value="Unassembled WGS sequence"/>
</dbReference>
<dbReference type="EMBL" id="LDPH01000030">
    <property type="protein sequence ID" value="KLV22515.1"/>
    <property type="molecule type" value="Genomic_DNA"/>
</dbReference>
<dbReference type="PATRIC" id="fig|1397.4.peg.3365"/>
<keyword evidence="1" id="KW-0812">Transmembrane</keyword>
<accession>A0A0J1L0E4</accession>
<gene>
    <name evidence="2" type="ORF">ABW02_21240</name>
</gene>
<keyword evidence="3" id="KW-1185">Reference proteome</keyword>
<comment type="caution">
    <text evidence="2">The sequence shown here is derived from an EMBL/GenBank/DDBJ whole genome shotgun (WGS) entry which is preliminary data.</text>
</comment>
<feature type="transmembrane region" description="Helical" evidence="1">
    <location>
        <begin position="15"/>
        <end position="33"/>
    </location>
</feature>
<keyword evidence="1" id="KW-1133">Transmembrane helix</keyword>
<protein>
    <recommendedName>
        <fullName evidence="4">Teichuronic acid biosynthesis protein TuaF</fullName>
    </recommendedName>
</protein>
<sequence length="221" mass="24820">MRSVLSIIAARWKKYFIPLLLLSVLLGAIGWFVPAGKERGAVKAEATILLGNYENEYLNNSEVIASLLRNETTFVHYLPGVDIEKEQLLISADTPKKISFTLTGSSEQEAVDSLSELVAAFLEMDQQYYQEKDEIISESINQLQEKPVQAESAVDQQRFLYELKTKQVNMQPAMLVKDVAAISGDNRVISPQDRALMGVMIGIMLSCLWIIYPVFLKSEIE</sequence>
<feature type="transmembrane region" description="Helical" evidence="1">
    <location>
        <begin position="195"/>
        <end position="215"/>
    </location>
</feature>
<evidence type="ECO:0000313" key="2">
    <source>
        <dbReference type="EMBL" id="KLV22515.1"/>
    </source>
</evidence>
<dbReference type="GeneID" id="56347478"/>
<dbReference type="RefSeq" id="WP_047944265.1">
    <property type="nucleotide sequence ID" value="NZ_CP053989.1"/>
</dbReference>
<evidence type="ECO:0000256" key="1">
    <source>
        <dbReference type="SAM" id="Phobius"/>
    </source>
</evidence>
<evidence type="ECO:0000313" key="3">
    <source>
        <dbReference type="Proteomes" id="UP000036045"/>
    </source>
</evidence>
<reference evidence="2 3" key="1">
    <citation type="submission" date="2015-05" db="EMBL/GenBank/DDBJ databases">
        <title>Whole genome sequence and identification of bacterial endophytes from Costus igneus.</title>
        <authorList>
            <person name="Lee Y.P."/>
            <person name="Gan H.M."/>
            <person name="Eng W."/>
            <person name="Wheatley M.S."/>
            <person name="Caraballo A."/>
            <person name="Polter S."/>
            <person name="Savka M.A."/>
            <person name="Hudson A.O."/>
        </authorList>
    </citation>
    <scope>NUCLEOTIDE SEQUENCE [LARGE SCALE GENOMIC DNA]</scope>
    <source>
        <strain evidence="2 3">RIT379</strain>
    </source>
</reference>
<evidence type="ECO:0008006" key="4">
    <source>
        <dbReference type="Google" id="ProtNLM"/>
    </source>
</evidence>
<organism evidence="2 3">
    <name type="scientific">Niallia circulans</name>
    <name type="common">Bacillus circulans</name>
    <dbReference type="NCBI Taxonomy" id="1397"/>
    <lineage>
        <taxon>Bacteria</taxon>
        <taxon>Bacillati</taxon>
        <taxon>Bacillota</taxon>
        <taxon>Bacilli</taxon>
        <taxon>Bacillales</taxon>
        <taxon>Bacillaceae</taxon>
        <taxon>Niallia</taxon>
    </lineage>
</organism>
<proteinExistence type="predicted"/>
<dbReference type="OrthoDB" id="2939314at2"/>
<name>A0A0J1L0E4_NIACI</name>
<keyword evidence="1" id="KW-0472">Membrane</keyword>